<dbReference type="GO" id="GO:0008233">
    <property type="term" value="F:peptidase activity"/>
    <property type="evidence" value="ECO:0007669"/>
    <property type="project" value="UniProtKB-KW"/>
</dbReference>
<comment type="caution">
    <text evidence="8">The sequence shown here is derived from an EMBL/GenBank/DDBJ whole genome shotgun (WGS) entry which is preliminary data.</text>
</comment>
<keyword evidence="2 8" id="KW-0645">Protease</keyword>
<dbReference type="PANTHER" id="PTHR43343:SF3">
    <property type="entry name" value="PROTEASE DO-LIKE 8, CHLOROPLASTIC"/>
    <property type="match status" value="1"/>
</dbReference>
<organism evidence="8 9">
    <name type="scientific">Paenibacillus chungangensis</name>
    <dbReference type="NCBI Taxonomy" id="696535"/>
    <lineage>
        <taxon>Bacteria</taxon>
        <taxon>Bacillati</taxon>
        <taxon>Bacillota</taxon>
        <taxon>Bacilli</taxon>
        <taxon>Bacillales</taxon>
        <taxon>Paenibacillaceae</taxon>
        <taxon>Paenibacillus</taxon>
    </lineage>
</organism>
<keyword evidence="3 8" id="KW-0378">Hydrolase</keyword>
<feature type="region of interest" description="Disordered" evidence="5">
    <location>
        <begin position="172"/>
        <end position="198"/>
    </location>
</feature>
<reference evidence="9" key="1">
    <citation type="journal article" date="2019" name="Int. J. Syst. Evol. Microbiol.">
        <title>The Global Catalogue of Microorganisms (GCM) 10K type strain sequencing project: providing services to taxonomists for standard genome sequencing and annotation.</title>
        <authorList>
            <consortium name="The Broad Institute Genomics Platform"/>
            <consortium name="The Broad Institute Genome Sequencing Center for Infectious Disease"/>
            <person name="Wu L."/>
            <person name="Ma J."/>
        </authorList>
    </citation>
    <scope>NUCLEOTIDE SEQUENCE [LARGE SCALE GENOMIC DNA]</scope>
    <source>
        <strain evidence="9">CCUG 59129</strain>
    </source>
</reference>
<gene>
    <name evidence="8" type="ORF">ACFQ2I_19690</name>
</gene>
<comment type="similarity">
    <text evidence="1">Belongs to the peptidase S1C family.</text>
</comment>
<dbReference type="InterPro" id="IPR043504">
    <property type="entry name" value="Peptidase_S1_PA_chymotrypsin"/>
</dbReference>
<accession>A0ABW3HVP2</accession>
<evidence type="ECO:0000256" key="1">
    <source>
        <dbReference type="ARBA" id="ARBA00010541"/>
    </source>
</evidence>
<name>A0ABW3HVP2_9BACL</name>
<dbReference type="SUPFAM" id="SSF50156">
    <property type="entry name" value="PDZ domain-like"/>
    <property type="match status" value="1"/>
</dbReference>
<feature type="transmembrane region" description="Helical" evidence="6">
    <location>
        <begin position="137"/>
        <end position="156"/>
    </location>
</feature>
<dbReference type="SMART" id="SM00228">
    <property type="entry name" value="PDZ"/>
    <property type="match status" value="1"/>
</dbReference>
<keyword evidence="9" id="KW-1185">Reference proteome</keyword>
<evidence type="ECO:0000256" key="6">
    <source>
        <dbReference type="SAM" id="Phobius"/>
    </source>
</evidence>
<dbReference type="Pfam" id="PF13365">
    <property type="entry name" value="Trypsin_2"/>
    <property type="match status" value="1"/>
</dbReference>
<dbReference type="SUPFAM" id="SSF50494">
    <property type="entry name" value="Trypsin-like serine proteases"/>
    <property type="match status" value="1"/>
</dbReference>
<evidence type="ECO:0000256" key="4">
    <source>
        <dbReference type="ARBA" id="ARBA00022825"/>
    </source>
</evidence>
<dbReference type="EC" id="3.4.21.-" evidence="8"/>
<feature type="compositionally biased region" description="Polar residues" evidence="5">
    <location>
        <begin position="185"/>
        <end position="195"/>
    </location>
</feature>
<feature type="compositionally biased region" description="Polar residues" evidence="5">
    <location>
        <begin position="77"/>
        <end position="91"/>
    </location>
</feature>
<dbReference type="RefSeq" id="WP_377567279.1">
    <property type="nucleotide sequence ID" value="NZ_JBHTJZ010000057.1"/>
</dbReference>
<evidence type="ECO:0000259" key="7">
    <source>
        <dbReference type="SMART" id="SM00228"/>
    </source>
</evidence>
<dbReference type="Gene3D" id="2.40.10.10">
    <property type="entry name" value="Trypsin-like serine proteases"/>
    <property type="match status" value="2"/>
</dbReference>
<dbReference type="Pfam" id="PF13180">
    <property type="entry name" value="PDZ_2"/>
    <property type="match status" value="1"/>
</dbReference>
<evidence type="ECO:0000256" key="3">
    <source>
        <dbReference type="ARBA" id="ARBA00022801"/>
    </source>
</evidence>
<feature type="region of interest" description="Disordered" evidence="5">
    <location>
        <begin position="1"/>
        <end position="130"/>
    </location>
</feature>
<dbReference type="InterPro" id="IPR001478">
    <property type="entry name" value="PDZ"/>
</dbReference>
<evidence type="ECO:0000313" key="9">
    <source>
        <dbReference type="Proteomes" id="UP001596989"/>
    </source>
</evidence>
<feature type="compositionally biased region" description="Polar residues" evidence="5">
    <location>
        <begin position="54"/>
        <end position="65"/>
    </location>
</feature>
<feature type="compositionally biased region" description="Low complexity" evidence="5">
    <location>
        <begin position="41"/>
        <end position="53"/>
    </location>
</feature>
<dbReference type="PANTHER" id="PTHR43343">
    <property type="entry name" value="PEPTIDASE S12"/>
    <property type="match status" value="1"/>
</dbReference>
<evidence type="ECO:0000256" key="5">
    <source>
        <dbReference type="SAM" id="MobiDB-lite"/>
    </source>
</evidence>
<dbReference type="CDD" id="cd06779">
    <property type="entry name" value="cpPDZ_Deg_HtrA-like"/>
    <property type="match status" value="1"/>
</dbReference>
<dbReference type="InterPro" id="IPR051201">
    <property type="entry name" value="Chloro_Bact_Ser_Proteases"/>
</dbReference>
<evidence type="ECO:0000256" key="2">
    <source>
        <dbReference type="ARBA" id="ARBA00022670"/>
    </source>
</evidence>
<sequence>MSDQNNNKPYDDFFSANNANQSDQQREEKNDNSTGQDAESKPSYYYSYGPMSGEQSSGQQGTYPHTQARPYSHRQPQEQPQSLPYAQSVEQHAQHSGAAPYMQQGEQRQLRPFQPGGASGKGGWQGKKEKRGSSFKSMFLSFLAGVLVVGGLMYTADVQNWFSPDANASLVETQGSGSGSGTEAPPSSNGGTTTAVAGIQDRPDNISELFKSASPAVVKIETYTKMQNRSNGRSLFDDPFFRQFFGDGGAQQEQQPENDGGGMVQSGIGTGFFFDEEGYILTNQHVVGTADQIKVTVQGYEEPFIAEPLGMSYELDLAVLKVKGGEKFPTLSLGDSDHINIGDWVVAIGNPHGFDHTITVGVLSAKERPIDIPDQQGDRHYKHLLQTDASINPGNSGGPLLNMNGEVVGINTAVSAQAQGIGFAIPTSTVQAVLEDLKNNKEPAVPFIGADLAEVTEEIAQQLELDKAEGSLVVGVYLKTPAYFAGLKQYDVIVGINGESYPKRDDLIDAIQTKEVGETITMNIIRHGEKMDIQLEVGDKKKFGQ</sequence>
<dbReference type="Proteomes" id="UP001596989">
    <property type="component" value="Unassembled WGS sequence"/>
</dbReference>
<keyword evidence="6" id="KW-0812">Transmembrane</keyword>
<proteinExistence type="inferred from homology"/>
<keyword evidence="6" id="KW-1133">Transmembrane helix</keyword>
<dbReference type="InterPro" id="IPR036034">
    <property type="entry name" value="PDZ_sf"/>
</dbReference>
<dbReference type="GO" id="GO:0006508">
    <property type="term" value="P:proteolysis"/>
    <property type="evidence" value="ECO:0007669"/>
    <property type="project" value="UniProtKB-KW"/>
</dbReference>
<dbReference type="Gene3D" id="2.30.42.10">
    <property type="match status" value="1"/>
</dbReference>
<keyword evidence="4" id="KW-0720">Serine protease</keyword>
<dbReference type="InterPro" id="IPR001940">
    <property type="entry name" value="Peptidase_S1C"/>
</dbReference>
<feature type="domain" description="PDZ" evidence="7">
    <location>
        <begin position="446"/>
        <end position="528"/>
    </location>
</feature>
<dbReference type="PRINTS" id="PR00834">
    <property type="entry name" value="PROTEASES2C"/>
</dbReference>
<evidence type="ECO:0000313" key="8">
    <source>
        <dbReference type="EMBL" id="MFD0961575.1"/>
    </source>
</evidence>
<protein>
    <submittedName>
        <fullName evidence="8">S1C family serine protease</fullName>
        <ecNumber evidence="8">3.4.21.-</ecNumber>
    </submittedName>
</protein>
<keyword evidence="6" id="KW-0472">Membrane</keyword>
<dbReference type="InterPro" id="IPR009003">
    <property type="entry name" value="Peptidase_S1_PA"/>
</dbReference>
<dbReference type="EMBL" id="JBHTJZ010000057">
    <property type="protein sequence ID" value="MFD0961575.1"/>
    <property type="molecule type" value="Genomic_DNA"/>
</dbReference>